<evidence type="ECO:0000313" key="3">
    <source>
        <dbReference type="Proteomes" id="UP000248330"/>
    </source>
</evidence>
<feature type="transmembrane region" description="Helical" evidence="1">
    <location>
        <begin position="43"/>
        <end position="60"/>
    </location>
</feature>
<feature type="transmembrane region" description="Helical" evidence="1">
    <location>
        <begin position="215"/>
        <end position="236"/>
    </location>
</feature>
<keyword evidence="3" id="KW-1185">Reference proteome</keyword>
<dbReference type="RefSeq" id="WP_110264721.1">
    <property type="nucleotide sequence ID" value="NZ_CAKZQT010000029.1"/>
</dbReference>
<evidence type="ECO:0000313" key="2">
    <source>
        <dbReference type="EMBL" id="PXV69821.1"/>
    </source>
</evidence>
<keyword evidence="1" id="KW-0812">Transmembrane</keyword>
<feature type="transmembrane region" description="Helical" evidence="1">
    <location>
        <begin position="67"/>
        <end position="91"/>
    </location>
</feature>
<sequence>MSDWLQIGLITLLAGLAMPAGAALASAERIRPRWLESEFRHGVIAFGGGALLAAVALVLVPEGVRGLSTVTVSVCFAAGALAFMALDRALARNGTPMGQLVAMLADFVPEALALGATFVTSRSAGIVLAAIIALQNVPEGFNAYRELSRATHYGSAKLIGAFTLMALLGPVFGIAGHFLLSSQPAIVSGIMLFAAGGILYLIFQDIAPQVRLKNHWAPPLGAVAGFLAGLVGHLLVHGG</sequence>
<keyword evidence="1" id="KW-0472">Membrane</keyword>
<proteinExistence type="predicted"/>
<name>A0A318EBF1_9GAMM</name>
<dbReference type="EMBL" id="QICN01000003">
    <property type="protein sequence ID" value="PXV69821.1"/>
    <property type="molecule type" value="Genomic_DNA"/>
</dbReference>
<protein>
    <submittedName>
        <fullName evidence="2">ZIP family zinc transporter</fullName>
    </submittedName>
</protein>
<dbReference type="OrthoDB" id="5766358at2"/>
<feature type="transmembrane region" description="Helical" evidence="1">
    <location>
        <begin position="185"/>
        <end position="203"/>
    </location>
</feature>
<dbReference type="AlphaFoldDB" id="A0A318EBF1"/>
<evidence type="ECO:0000256" key="1">
    <source>
        <dbReference type="SAM" id="Phobius"/>
    </source>
</evidence>
<organism evidence="2 3">
    <name type="scientific">Sinimarinibacterium flocculans</name>
    <dbReference type="NCBI Taxonomy" id="985250"/>
    <lineage>
        <taxon>Bacteria</taxon>
        <taxon>Pseudomonadati</taxon>
        <taxon>Pseudomonadota</taxon>
        <taxon>Gammaproteobacteria</taxon>
        <taxon>Nevskiales</taxon>
        <taxon>Nevskiaceae</taxon>
        <taxon>Sinimarinibacterium</taxon>
    </lineage>
</organism>
<accession>A0A318EBF1</accession>
<dbReference type="Proteomes" id="UP000248330">
    <property type="component" value="Unassembled WGS sequence"/>
</dbReference>
<keyword evidence="1" id="KW-1133">Transmembrane helix</keyword>
<gene>
    <name evidence="2" type="ORF">C8D93_103397</name>
</gene>
<reference evidence="2 3" key="1">
    <citation type="submission" date="2018-04" db="EMBL/GenBank/DDBJ databases">
        <title>Genomic Encyclopedia of Type Strains, Phase IV (KMG-IV): sequencing the most valuable type-strain genomes for metagenomic binning, comparative biology and taxonomic classification.</title>
        <authorList>
            <person name="Goeker M."/>
        </authorList>
    </citation>
    <scope>NUCLEOTIDE SEQUENCE [LARGE SCALE GENOMIC DNA]</scope>
    <source>
        <strain evidence="2 3">DSM 104150</strain>
    </source>
</reference>
<feature type="transmembrane region" description="Helical" evidence="1">
    <location>
        <begin position="158"/>
        <end position="179"/>
    </location>
</feature>
<comment type="caution">
    <text evidence="2">The sequence shown here is derived from an EMBL/GenBank/DDBJ whole genome shotgun (WGS) entry which is preliminary data.</text>
</comment>